<proteinExistence type="inferred from homology"/>
<dbReference type="InterPro" id="IPR051010">
    <property type="entry name" value="BCAA_transport"/>
</dbReference>
<dbReference type="Gene3D" id="3.40.50.2300">
    <property type="match status" value="2"/>
</dbReference>
<feature type="domain" description="Leucine-binding protein" evidence="4">
    <location>
        <begin position="7"/>
        <end position="336"/>
    </location>
</feature>
<evidence type="ECO:0000259" key="4">
    <source>
        <dbReference type="Pfam" id="PF13458"/>
    </source>
</evidence>
<feature type="chain" id="PRO_5023875155" description="Leucine-binding protein domain-containing protein" evidence="3">
    <location>
        <begin position="27"/>
        <end position="352"/>
    </location>
</feature>
<dbReference type="InterPro" id="IPR028081">
    <property type="entry name" value="Leu-bd"/>
</dbReference>
<evidence type="ECO:0000256" key="3">
    <source>
        <dbReference type="SAM" id="SignalP"/>
    </source>
</evidence>
<dbReference type="PANTHER" id="PTHR30483">
    <property type="entry name" value="LEUCINE-SPECIFIC-BINDING PROTEIN"/>
    <property type="match status" value="1"/>
</dbReference>
<dbReference type="RefSeq" id="WP_198925482.1">
    <property type="nucleotide sequence ID" value="NZ_BKZW01000002.1"/>
</dbReference>
<keyword evidence="2 3" id="KW-0732">Signal</keyword>
<dbReference type="AlphaFoldDB" id="A0A5J4KWY3"/>
<sequence>MFMVRLRAALLTPLTGSLSAFGQACATGLTLWAEHAAQLPVPWTGVELDVHDCGSNIEASMRAVLATSPDVLFGPYGSNTMLAAARATSRVLWNHGGATSQLARPHFPHIIPILSPASTYFAAVLQALRAVDPHITTVSLLYTTTGFGRDIAHGASAAAARLNFQLQTIPFQPSHAVTAASTVPSADVLLVVGNFADELAVAPVLLPRRWRAAAFVGAGVEEVLAPLGEQREGLLGPAQWLARVAPSPDEGPDADWFVRYYRQASGSEPPYPAAQAFAAGVLYARCLRDSNRNDDLAQLESARQLACNTLYGAFRLDPNSGLQTGHQMLVVQWQQGTRRVVWPPEQAERALI</sequence>
<dbReference type="Proteomes" id="UP000326912">
    <property type="component" value="Unassembled WGS sequence"/>
</dbReference>
<evidence type="ECO:0000256" key="2">
    <source>
        <dbReference type="ARBA" id="ARBA00022729"/>
    </source>
</evidence>
<dbReference type="InterPro" id="IPR028082">
    <property type="entry name" value="Peripla_BP_I"/>
</dbReference>
<feature type="signal peptide" evidence="3">
    <location>
        <begin position="1"/>
        <end position="26"/>
    </location>
</feature>
<dbReference type="PANTHER" id="PTHR30483:SF37">
    <property type="entry name" value="ABC TRANSPORTER SUBSTRATE-BINDING PROTEIN"/>
    <property type="match status" value="1"/>
</dbReference>
<protein>
    <recommendedName>
        <fullName evidence="4">Leucine-binding protein domain-containing protein</fullName>
    </recommendedName>
</protein>
<accession>A0A5J4KWY3</accession>
<dbReference type="SUPFAM" id="SSF53822">
    <property type="entry name" value="Periplasmic binding protein-like I"/>
    <property type="match status" value="1"/>
</dbReference>
<dbReference type="PROSITE" id="PS51257">
    <property type="entry name" value="PROKAR_LIPOPROTEIN"/>
    <property type="match status" value="1"/>
</dbReference>
<comment type="caution">
    <text evidence="5">The sequence shown here is derived from an EMBL/GenBank/DDBJ whole genome shotgun (WGS) entry which is preliminary data.</text>
</comment>
<evidence type="ECO:0000256" key="1">
    <source>
        <dbReference type="ARBA" id="ARBA00010062"/>
    </source>
</evidence>
<comment type="similarity">
    <text evidence="1">Belongs to the leucine-binding protein family.</text>
</comment>
<keyword evidence="6" id="KW-1185">Reference proteome</keyword>
<dbReference type="Pfam" id="PF13458">
    <property type="entry name" value="Peripla_BP_6"/>
    <property type="match status" value="1"/>
</dbReference>
<evidence type="ECO:0000313" key="5">
    <source>
        <dbReference type="EMBL" id="GER90639.1"/>
    </source>
</evidence>
<organism evidence="5 6">
    <name type="scientific">Dictyobacter vulcani</name>
    <dbReference type="NCBI Taxonomy" id="2607529"/>
    <lineage>
        <taxon>Bacteria</taxon>
        <taxon>Bacillati</taxon>
        <taxon>Chloroflexota</taxon>
        <taxon>Ktedonobacteria</taxon>
        <taxon>Ktedonobacterales</taxon>
        <taxon>Dictyobacteraceae</taxon>
        <taxon>Dictyobacter</taxon>
    </lineage>
</organism>
<gene>
    <name evidence="5" type="ORF">KDW_48010</name>
</gene>
<dbReference type="EMBL" id="BKZW01000002">
    <property type="protein sequence ID" value="GER90639.1"/>
    <property type="molecule type" value="Genomic_DNA"/>
</dbReference>
<reference evidence="5 6" key="1">
    <citation type="submission" date="2019-10" db="EMBL/GenBank/DDBJ databases">
        <title>Dictyobacter vulcani sp. nov., within the class Ktedonobacteria, isolated from soil of volcanic Mt. Zao.</title>
        <authorList>
            <person name="Zheng Y."/>
            <person name="Wang C.M."/>
            <person name="Sakai Y."/>
            <person name="Abe K."/>
            <person name="Yokota A."/>
            <person name="Yabe S."/>
        </authorList>
    </citation>
    <scope>NUCLEOTIDE SEQUENCE [LARGE SCALE GENOMIC DNA]</scope>
    <source>
        <strain evidence="5 6">W12</strain>
    </source>
</reference>
<evidence type="ECO:0000313" key="6">
    <source>
        <dbReference type="Proteomes" id="UP000326912"/>
    </source>
</evidence>
<name>A0A5J4KWY3_9CHLR</name>